<dbReference type="Proteomes" id="UP000749559">
    <property type="component" value="Unassembled WGS sequence"/>
</dbReference>
<dbReference type="EMBL" id="CAIIXF020000006">
    <property type="protein sequence ID" value="CAH1785338.1"/>
    <property type="molecule type" value="Genomic_DNA"/>
</dbReference>
<proteinExistence type="predicted"/>
<keyword evidence="1" id="KW-0472">Membrane</keyword>
<dbReference type="OrthoDB" id="439917at2759"/>
<keyword evidence="4" id="KW-1185">Reference proteome</keyword>
<keyword evidence="1" id="KW-1133">Transmembrane helix</keyword>
<accession>A0A8S4NW43</accession>
<keyword evidence="1" id="KW-0812">Transmembrane</keyword>
<feature type="transmembrane region" description="Helical" evidence="1">
    <location>
        <begin position="7"/>
        <end position="30"/>
    </location>
</feature>
<dbReference type="GO" id="GO:0005576">
    <property type="term" value="C:extracellular region"/>
    <property type="evidence" value="ECO:0007669"/>
    <property type="project" value="InterPro"/>
</dbReference>
<dbReference type="InterPro" id="IPR013320">
    <property type="entry name" value="ConA-like_dom_sf"/>
</dbReference>
<protein>
    <recommendedName>
        <fullName evidence="2">Chitin-binding type-2 domain-containing protein</fullName>
    </recommendedName>
</protein>
<dbReference type="Gene3D" id="2.60.120.200">
    <property type="match status" value="1"/>
</dbReference>
<reference evidence="3" key="1">
    <citation type="submission" date="2022-03" db="EMBL/GenBank/DDBJ databases">
        <authorList>
            <person name="Martin C."/>
        </authorList>
    </citation>
    <scope>NUCLEOTIDE SEQUENCE</scope>
</reference>
<gene>
    <name evidence="3" type="ORF">OFUS_LOCUS11409</name>
</gene>
<evidence type="ECO:0000259" key="2">
    <source>
        <dbReference type="SMART" id="SM00494"/>
    </source>
</evidence>
<sequence>MRQLTLVYIMASGTSLMFWIILLGTIYTALAQEDIVAERLEVDPEDCLALDGILPDETRPGGDCCHFIQCDASDSNKTGFRFACMYPLVWHLAIGACDEDTNVEGPCIHTTCSFAPPPKDVCESDAEIKATYGIDSCCIEGEDGVYEALQDISPAAYRFRYLNGEYPEDEEDYLSCPKGQIFSANDCCCESDAPILPECESDIYFSLPEDDCCTYHQCYINRTGYFTGECLGTVWNQKILNCDDPQFVEGCEDADCLINGGPTAPPCPVDLDIDQQCCLAGIVYTKDFSGVLNGASFFIGEVDLDNIETVKATQNVGVCDEGQDFQLECCCCLGSKDEFVAECDCIEFTFENDLSHKDALQGTAIQLGDAVVVPYTGICGEAALEFAGTESAVVNFFARKSLGNDFTFSFGASGSGVVITNGDSNTSPTFSVDLSGGTEVAITLESGAQVTLNGGSGTFVTIVKADDSLKLYIDGNLADEQEAKGKVLATDCPLKIGEGYTGQFDELVYCTFAYNDAQVSGLTSCQVDQDIQK</sequence>
<feature type="domain" description="Chitin-binding type-2" evidence="2">
    <location>
        <begin position="197"/>
        <end position="253"/>
    </location>
</feature>
<dbReference type="GO" id="GO:0008061">
    <property type="term" value="F:chitin binding"/>
    <property type="evidence" value="ECO:0007669"/>
    <property type="project" value="InterPro"/>
</dbReference>
<dbReference type="SMART" id="SM00494">
    <property type="entry name" value="ChtBD2"/>
    <property type="match status" value="2"/>
</dbReference>
<evidence type="ECO:0000313" key="3">
    <source>
        <dbReference type="EMBL" id="CAH1785338.1"/>
    </source>
</evidence>
<name>A0A8S4NW43_OWEFU</name>
<evidence type="ECO:0000256" key="1">
    <source>
        <dbReference type="SAM" id="Phobius"/>
    </source>
</evidence>
<dbReference type="InterPro" id="IPR002557">
    <property type="entry name" value="Chitin-bd_dom"/>
</dbReference>
<feature type="domain" description="Chitin-binding type-2" evidence="2">
    <location>
        <begin position="45"/>
        <end position="109"/>
    </location>
</feature>
<dbReference type="AlphaFoldDB" id="A0A8S4NW43"/>
<organism evidence="3 4">
    <name type="scientific">Owenia fusiformis</name>
    <name type="common">Polychaete worm</name>
    <dbReference type="NCBI Taxonomy" id="6347"/>
    <lineage>
        <taxon>Eukaryota</taxon>
        <taxon>Metazoa</taxon>
        <taxon>Spiralia</taxon>
        <taxon>Lophotrochozoa</taxon>
        <taxon>Annelida</taxon>
        <taxon>Polychaeta</taxon>
        <taxon>Sedentaria</taxon>
        <taxon>Canalipalpata</taxon>
        <taxon>Sabellida</taxon>
        <taxon>Oweniida</taxon>
        <taxon>Oweniidae</taxon>
        <taxon>Owenia</taxon>
    </lineage>
</organism>
<dbReference type="SUPFAM" id="SSF49899">
    <property type="entry name" value="Concanavalin A-like lectins/glucanases"/>
    <property type="match status" value="1"/>
</dbReference>
<evidence type="ECO:0000313" key="4">
    <source>
        <dbReference type="Proteomes" id="UP000749559"/>
    </source>
</evidence>
<comment type="caution">
    <text evidence="3">The sequence shown here is derived from an EMBL/GenBank/DDBJ whole genome shotgun (WGS) entry which is preliminary data.</text>
</comment>